<evidence type="ECO:0000313" key="3">
    <source>
        <dbReference type="EMBL" id="TDK68468.1"/>
    </source>
</evidence>
<proteinExistence type="predicted"/>
<dbReference type="Proteomes" id="UP000294829">
    <property type="component" value="Unassembled WGS sequence"/>
</dbReference>
<sequence>MFMHIIALGWIYVVLMMAIFESSITAGIMTFTMYCAIPLGLLWYLTRGKRSNATPSKNAAPHDIDLKSPQHDSTKTVEKMEP</sequence>
<gene>
    <name evidence="3" type="ORF">E2I14_02700</name>
</gene>
<evidence type="ECO:0000256" key="1">
    <source>
        <dbReference type="SAM" id="MobiDB-lite"/>
    </source>
</evidence>
<keyword evidence="4" id="KW-1185">Reference proteome</keyword>
<accession>A0A4R5W5W9</accession>
<dbReference type="AlphaFoldDB" id="A0A4R5W5W9"/>
<comment type="caution">
    <text evidence="3">The sequence shown here is derived from an EMBL/GenBank/DDBJ whole genome shotgun (WGS) entry which is preliminary data.</text>
</comment>
<reference evidence="3 4" key="1">
    <citation type="submission" date="2019-03" db="EMBL/GenBank/DDBJ databases">
        <title>Sapientia aquatica gen. nov., sp. nov., isolated from a crater lake.</title>
        <authorList>
            <person name="Felfoldi T."/>
            <person name="Szabo A."/>
            <person name="Toth E."/>
            <person name="Schumann P."/>
            <person name="Keki Z."/>
            <person name="Marialigeti K."/>
            <person name="Mathe I."/>
        </authorList>
    </citation>
    <scope>NUCLEOTIDE SEQUENCE [LARGE SCALE GENOMIC DNA]</scope>
    <source>
        <strain evidence="3 4">SA-152</strain>
    </source>
</reference>
<keyword evidence="2" id="KW-1133">Transmembrane helix</keyword>
<feature type="transmembrane region" description="Helical" evidence="2">
    <location>
        <begin position="5"/>
        <end position="20"/>
    </location>
</feature>
<protein>
    <submittedName>
        <fullName evidence="3">Uncharacterized protein</fullName>
    </submittedName>
</protein>
<dbReference type="OrthoDB" id="8565731at2"/>
<evidence type="ECO:0000256" key="2">
    <source>
        <dbReference type="SAM" id="Phobius"/>
    </source>
</evidence>
<dbReference type="EMBL" id="SMYL01000001">
    <property type="protein sequence ID" value="TDK68468.1"/>
    <property type="molecule type" value="Genomic_DNA"/>
</dbReference>
<feature type="transmembrane region" description="Helical" evidence="2">
    <location>
        <begin position="26"/>
        <end position="45"/>
    </location>
</feature>
<organism evidence="3 4">
    <name type="scientific">Sapientia aquatica</name>
    <dbReference type="NCBI Taxonomy" id="1549640"/>
    <lineage>
        <taxon>Bacteria</taxon>
        <taxon>Pseudomonadati</taxon>
        <taxon>Pseudomonadota</taxon>
        <taxon>Betaproteobacteria</taxon>
        <taxon>Burkholderiales</taxon>
        <taxon>Oxalobacteraceae</taxon>
        <taxon>Sapientia</taxon>
    </lineage>
</organism>
<keyword evidence="2" id="KW-0812">Transmembrane</keyword>
<feature type="compositionally biased region" description="Basic and acidic residues" evidence="1">
    <location>
        <begin position="60"/>
        <end position="82"/>
    </location>
</feature>
<evidence type="ECO:0000313" key="4">
    <source>
        <dbReference type="Proteomes" id="UP000294829"/>
    </source>
</evidence>
<dbReference type="RefSeq" id="WP_133325149.1">
    <property type="nucleotide sequence ID" value="NZ_SMYL01000001.1"/>
</dbReference>
<feature type="region of interest" description="Disordered" evidence="1">
    <location>
        <begin position="52"/>
        <end position="82"/>
    </location>
</feature>
<name>A0A4R5W5W9_9BURK</name>
<keyword evidence="2" id="KW-0472">Membrane</keyword>